<comment type="caution">
    <text evidence="1">The sequence shown here is derived from an EMBL/GenBank/DDBJ whole genome shotgun (WGS) entry which is preliminary data.</text>
</comment>
<sequence>MRPIYKIQESGKITKDEIKELLTKYYTKKFGGSVDVERELYEYDIKAVGLCKIYALAGTPPKGYAMYIPEIKFLRLLNPRGKSFKEFEGIIITETK</sequence>
<reference evidence="1 2" key="1">
    <citation type="journal article" date="2015" name="Nature">
        <title>rRNA introns, odd ribosomes, and small enigmatic genomes across a large radiation of phyla.</title>
        <authorList>
            <person name="Brown C.T."/>
            <person name="Hug L.A."/>
            <person name="Thomas B.C."/>
            <person name="Sharon I."/>
            <person name="Castelle C.J."/>
            <person name="Singh A."/>
            <person name="Wilkins M.J."/>
            <person name="Williams K.H."/>
            <person name="Banfield J.F."/>
        </authorList>
    </citation>
    <scope>NUCLEOTIDE SEQUENCE [LARGE SCALE GENOMIC DNA]</scope>
</reference>
<evidence type="ECO:0000313" key="1">
    <source>
        <dbReference type="EMBL" id="KKQ70268.1"/>
    </source>
</evidence>
<dbReference type="EMBL" id="LBUU01000006">
    <property type="protein sequence ID" value="KKQ70268.1"/>
    <property type="molecule type" value="Genomic_DNA"/>
</dbReference>
<dbReference type="Proteomes" id="UP000034022">
    <property type="component" value="Unassembled WGS sequence"/>
</dbReference>
<gene>
    <name evidence="1" type="ORF">US91_C0006G0107</name>
</gene>
<dbReference type="AlphaFoldDB" id="A0A0G0JRT9"/>
<evidence type="ECO:0000313" key="2">
    <source>
        <dbReference type="Proteomes" id="UP000034022"/>
    </source>
</evidence>
<accession>A0A0G0JRT9</accession>
<protein>
    <submittedName>
        <fullName evidence="1">Uncharacterized protein</fullName>
    </submittedName>
</protein>
<organism evidence="1 2">
    <name type="scientific">Candidatus Falkowbacteria bacterium GW2011_GWE1_38_31</name>
    <dbReference type="NCBI Taxonomy" id="1618638"/>
    <lineage>
        <taxon>Bacteria</taxon>
        <taxon>Candidatus Falkowiibacteriota</taxon>
    </lineage>
</organism>
<name>A0A0G0JRT9_9BACT</name>
<proteinExistence type="predicted"/>